<keyword evidence="5" id="KW-1185">Reference proteome</keyword>
<dbReference type="InterPro" id="IPR041369">
    <property type="entry name" value="TrmO_C"/>
</dbReference>
<name>A0ABP9ZVL1_9GAMM</name>
<evidence type="ECO:0000313" key="4">
    <source>
        <dbReference type="EMBL" id="GAA6144169.1"/>
    </source>
</evidence>
<feature type="domain" description="TsaA-like" evidence="3">
    <location>
        <begin position="37"/>
        <end position="174"/>
    </location>
</feature>
<dbReference type="PANTHER" id="PTHR12818">
    <property type="entry name" value="TRNA (ADENINE(37)-N6)-METHYLTRANSFERASE"/>
    <property type="match status" value="1"/>
</dbReference>
<dbReference type="PANTHER" id="PTHR12818:SF0">
    <property type="entry name" value="TRNA (ADENINE(37)-N6)-METHYLTRANSFERASE"/>
    <property type="match status" value="1"/>
</dbReference>
<proteinExistence type="inferred from homology"/>
<dbReference type="PROSITE" id="PS51668">
    <property type="entry name" value="TSAA_2"/>
    <property type="match status" value="1"/>
</dbReference>
<comment type="caution">
    <text evidence="4">The sequence shown here is derived from an EMBL/GenBank/DDBJ whole genome shotgun (WGS) entry which is preliminary data.</text>
</comment>
<dbReference type="Gene3D" id="3.30.2310.10">
    <property type="entry name" value="YaeB-like"/>
    <property type="match status" value="1"/>
</dbReference>
<dbReference type="InterPro" id="IPR036413">
    <property type="entry name" value="YaeB-like_sf"/>
</dbReference>
<dbReference type="EMBL" id="BAABWH010000001">
    <property type="protein sequence ID" value="GAA6144169.1"/>
    <property type="molecule type" value="Genomic_DNA"/>
</dbReference>
<dbReference type="SUPFAM" id="SSF118196">
    <property type="entry name" value="YaeB-like"/>
    <property type="match status" value="1"/>
</dbReference>
<organism evidence="4 5">
    <name type="scientific">Thalassolituus maritimus</name>
    <dbReference type="NCBI Taxonomy" id="484498"/>
    <lineage>
        <taxon>Bacteria</taxon>
        <taxon>Pseudomonadati</taxon>
        <taxon>Pseudomonadota</taxon>
        <taxon>Gammaproteobacteria</taxon>
        <taxon>Oceanospirillales</taxon>
        <taxon>Oceanospirillaceae</taxon>
        <taxon>Thalassolituus</taxon>
    </lineage>
</organism>
<accession>A0ABP9ZVL1</accession>
<dbReference type="Pfam" id="PF18389">
    <property type="entry name" value="TrmO_C"/>
    <property type="match status" value="1"/>
</dbReference>
<dbReference type="Proteomes" id="UP001481413">
    <property type="component" value="Unassembled WGS sequence"/>
</dbReference>
<evidence type="ECO:0000313" key="5">
    <source>
        <dbReference type="Proteomes" id="UP001481413"/>
    </source>
</evidence>
<dbReference type="InterPro" id="IPR023368">
    <property type="entry name" value="UPF0066_cons_site"/>
</dbReference>
<sequence>MGYPQGPRSSVNAASPHKEGILPVFTLSTADMTMIELTPVAVTHSPYKEKFAIPRQPGLAPSVISRIDLLPPFNVPEALAGLEQVSHIWLTFYFHGVGSKPESLRVRPPRLGGNQRLGVFATRSTHRPNGLGQSLVKIDHIEGTSLFISGADLLDGTPIYDIKPYVPYTDCLPQATNTIANSAPVCLDVTWDEQALQTAEAAANRIGESIVDIVQECLAQDPRPAYQAHDPAKEYGARMWDLNIRWRYPTQDSIRVIGIDKA</sequence>
<dbReference type="Gene3D" id="2.40.30.70">
    <property type="entry name" value="YaeB-like"/>
    <property type="match status" value="1"/>
</dbReference>
<comment type="similarity">
    <text evidence="2">Belongs to the tRNA methyltransferase O family.</text>
</comment>
<gene>
    <name evidence="4" type="primary">tsaA</name>
    <name evidence="4" type="ORF">NBRC116585_02860</name>
</gene>
<dbReference type="InterPro" id="IPR036414">
    <property type="entry name" value="YaeB_N_sf"/>
</dbReference>
<dbReference type="InterPro" id="IPR040372">
    <property type="entry name" value="YaeB-like"/>
</dbReference>
<evidence type="ECO:0000256" key="2">
    <source>
        <dbReference type="ARBA" id="ARBA00033753"/>
    </source>
</evidence>
<keyword evidence="1" id="KW-0949">S-adenosyl-L-methionine</keyword>
<protein>
    <submittedName>
        <fullName evidence="4">tRNA (N6-threonylcarbamoyladenosine(37)-N6)-methyltransferase TrmO</fullName>
    </submittedName>
</protein>
<dbReference type="Pfam" id="PF01980">
    <property type="entry name" value="TrmO_N"/>
    <property type="match status" value="1"/>
</dbReference>
<dbReference type="NCBIfam" id="TIGR00104">
    <property type="entry name" value="tRNA_TsaA"/>
    <property type="match status" value="1"/>
</dbReference>
<evidence type="ECO:0000256" key="1">
    <source>
        <dbReference type="ARBA" id="ARBA00022691"/>
    </source>
</evidence>
<dbReference type="CDD" id="cd09281">
    <property type="entry name" value="UPF0066"/>
    <property type="match status" value="1"/>
</dbReference>
<dbReference type="InterPro" id="IPR023370">
    <property type="entry name" value="TrmO-like_N"/>
</dbReference>
<evidence type="ECO:0000259" key="3">
    <source>
        <dbReference type="PROSITE" id="PS51668"/>
    </source>
</evidence>
<dbReference type="PROSITE" id="PS01318">
    <property type="entry name" value="TSAA_1"/>
    <property type="match status" value="1"/>
</dbReference>
<reference evidence="4 5" key="1">
    <citation type="submission" date="2024-04" db="EMBL/GenBank/DDBJ databases">
        <title>Draft genome sequence of Thalassolituus maritimus NBRC 116585.</title>
        <authorList>
            <person name="Miyakawa T."/>
            <person name="Kusuya Y."/>
            <person name="Miura T."/>
        </authorList>
    </citation>
    <scope>NUCLEOTIDE SEQUENCE [LARGE SCALE GENOMIC DNA]</scope>
    <source>
        <strain evidence="4 5">5NW40-0001</strain>
    </source>
</reference>